<proteinExistence type="predicted"/>
<keyword evidence="3" id="KW-1185">Reference proteome</keyword>
<comment type="caution">
    <text evidence="2">The sequence shown here is derived from an EMBL/GenBank/DDBJ whole genome shotgun (WGS) entry which is preliminary data.</text>
</comment>
<dbReference type="PANTHER" id="PTHR21503">
    <property type="entry name" value="F-BOX-CONTAINING HYPOTHETICAL PROTEIN C.ELEGANS"/>
    <property type="match status" value="1"/>
</dbReference>
<organism evidence="2 3">
    <name type="scientific">Caenorhabditis nigoni</name>
    <dbReference type="NCBI Taxonomy" id="1611254"/>
    <lineage>
        <taxon>Eukaryota</taxon>
        <taxon>Metazoa</taxon>
        <taxon>Ecdysozoa</taxon>
        <taxon>Nematoda</taxon>
        <taxon>Chromadorea</taxon>
        <taxon>Rhabditida</taxon>
        <taxon>Rhabditina</taxon>
        <taxon>Rhabditomorpha</taxon>
        <taxon>Rhabditoidea</taxon>
        <taxon>Rhabditidae</taxon>
        <taxon>Peloderinae</taxon>
        <taxon>Caenorhabditis</taxon>
    </lineage>
</organism>
<name>A0A2G5UJR7_9PELO</name>
<dbReference type="EMBL" id="PDUG01000003">
    <property type="protein sequence ID" value="PIC39693.1"/>
    <property type="molecule type" value="Genomic_DNA"/>
</dbReference>
<evidence type="ECO:0000313" key="2">
    <source>
        <dbReference type="EMBL" id="PIC39693.1"/>
    </source>
</evidence>
<dbReference type="OrthoDB" id="10301478at2759"/>
<accession>A0A2G5UJR7</accession>
<dbReference type="Pfam" id="PF07735">
    <property type="entry name" value="FBA_2"/>
    <property type="match status" value="1"/>
</dbReference>
<protein>
    <recommendedName>
        <fullName evidence="1">Sdz-33 F-box domain-containing protein</fullName>
    </recommendedName>
</protein>
<dbReference type="Proteomes" id="UP000230233">
    <property type="component" value="Chromosome III"/>
</dbReference>
<dbReference type="AlphaFoldDB" id="A0A2G5UJR7"/>
<dbReference type="PANTHER" id="PTHR21503:SF8">
    <property type="entry name" value="F-BOX ASSOCIATED DOMAIN-CONTAINING PROTEIN-RELATED"/>
    <property type="match status" value="1"/>
</dbReference>
<evidence type="ECO:0000313" key="3">
    <source>
        <dbReference type="Proteomes" id="UP000230233"/>
    </source>
</evidence>
<evidence type="ECO:0000259" key="1">
    <source>
        <dbReference type="Pfam" id="PF07735"/>
    </source>
</evidence>
<gene>
    <name evidence="2" type="primary">Cnig_chr_III.g11298</name>
    <name evidence="2" type="ORF">B9Z55_011298</name>
</gene>
<sequence length="430" mass="50644">MSNFPEEVPSFLVPGRFGTTTFQNHDVSEPRSFGTTTFRNYDVSEPRRFGTTTFQNHDVSEPRRFGTTTFQNHDVSEPRRFRTTTFQNHDVSEPDAHQMSIMGQTLRKRRDERILKRIEEEESLFRIIAISNLTKNTHQIVKKRKLCVYNLEIIFEPGGKHKLCMTYIDEKFTFNLKPAERFEDRWRFRIHKDDHQMCDYYYNSFCNNHIDLIIRHLMNLFDIDHIETVKFHDPEADIQNLCNISEVANATGMVISKPTVTKEELDFIKLKFHRLDFINFVTTAPAGYEGFALGYKNVVIQNETMLNWAHLSYSQSTYIKVHGSNITSSGLNQFLKSWIRDRAPKNLEMMIFESFIGTEEEIFKGIKTSTENLKMTGAFCKDQLFGSEFWKRGGSVYIERDYYLYATISIRFRRMVIFAVWTHEKLFGED</sequence>
<dbReference type="InterPro" id="IPR012885">
    <property type="entry name" value="F-box_Sdz-33"/>
</dbReference>
<feature type="domain" description="Sdz-33 F-box" evidence="1">
    <location>
        <begin position="295"/>
        <end position="349"/>
    </location>
</feature>
<reference evidence="3" key="1">
    <citation type="submission" date="2017-10" db="EMBL/GenBank/DDBJ databases">
        <title>Rapid genome shrinkage in a self-fertile nematode reveals novel sperm competition proteins.</title>
        <authorList>
            <person name="Yin D."/>
            <person name="Schwarz E.M."/>
            <person name="Thomas C.G."/>
            <person name="Felde R.L."/>
            <person name="Korf I.F."/>
            <person name="Cutter A.D."/>
            <person name="Schartner C.M."/>
            <person name="Ralston E.J."/>
            <person name="Meyer B.J."/>
            <person name="Haag E.S."/>
        </authorList>
    </citation>
    <scope>NUCLEOTIDE SEQUENCE [LARGE SCALE GENOMIC DNA]</scope>
    <source>
        <strain evidence="3">JU1422</strain>
    </source>
</reference>